<organism evidence="9 10">
    <name type="scientific">Alkalibacter rhizosphaerae</name>
    <dbReference type="NCBI Taxonomy" id="2815577"/>
    <lineage>
        <taxon>Bacteria</taxon>
        <taxon>Bacillati</taxon>
        <taxon>Bacillota</taxon>
        <taxon>Clostridia</taxon>
        <taxon>Eubacteriales</taxon>
        <taxon>Eubacteriaceae</taxon>
        <taxon>Alkalibacter</taxon>
    </lineage>
</organism>
<comment type="pathway">
    <text evidence="1 7">Cofactor biosynthesis; tetrahydrofolate biosynthesis; 5,6,7,8-tetrahydrofolate from 7,8-dihydrofolate: step 1/1.</text>
</comment>
<dbReference type="EMBL" id="CP071444">
    <property type="protein sequence ID" value="QSX07802.1"/>
    <property type="molecule type" value="Genomic_DNA"/>
</dbReference>
<keyword evidence="5 7" id="KW-0521">NADP</keyword>
<feature type="domain" description="DHFR" evidence="8">
    <location>
        <begin position="1"/>
        <end position="161"/>
    </location>
</feature>
<evidence type="ECO:0000259" key="8">
    <source>
        <dbReference type="PROSITE" id="PS51330"/>
    </source>
</evidence>
<name>A0A974XDF2_9FIRM</name>
<evidence type="ECO:0000256" key="7">
    <source>
        <dbReference type="PIRNR" id="PIRNR000194"/>
    </source>
</evidence>
<dbReference type="PRINTS" id="PR00070">
    <property type="entry name" value="DHFR"/>
</dbReference>
<dbReference type="GO" id="GO:0046452">
    <property type="term" value="P:dihydrofolate metabolic process"/>
    <property type="evidence" value="ECO:0007669"/>
    <property type="project" value="TreeGrafter"/>
</dbReference>
<evidence type="ECO:0000256" key="2">
    <source>
        <dbReference type="ARBA" id="ARBA00009539"/>
    </source>
</evidence>
<dbReference type="SUPFAM" id="SSF53597">
    <property type="entry name" value="Dihydrofolate reductase-like"/>
    <property type="match status" value="1"/>
</dbReference>
<dbReference type="GO" id="GO:0005829">
    <property type="term" value="C:cytosol"/>
    <property type="evidence" value="ECO:0007669"/>
    <property type="project" value="TreeGrafter"/>
</dbReference>
<evidence type="ECO:0000313" key="10">
    <source>
        <dbReference type="Proteomes" id="UP000663499"/>
    </source>
</evidence>
<dbReference type="PANTHER" id="PTHR48069:SF3">
    <property type="entry name" value="DIHYDROFOLATE REDUCTASE"/>
    <property type="match status" value="1"/>
</dbReference>
<comment type="similarity">
    <text evidence="2 7">Belongs to the dihydrofolate reductase family.</text>
</comment>
<accession>A0A974XDF2</accession>
<dbReference type="KEGG" id="alka:J0B03_08220"/>
<dbReference type="GO" id="GO:0004146">
    <property type="term" value="F:dihydrofolate reductase activity"/>
    <property type="evidence" value="ECO:0007669"/>
    <property type="project" value="UniProtKB-EC"/>
</dbReference>
<gene>
    <name evidence="9" type="ORF">J0B03_08220</name>
</gene>
<evidence type="ECO:0000313" key="9">
    <source>
        <dbReference type="EMBL" id="QSX07802.1"/>
    </source>
</evidence>
<dbReference type="Pfam" id="PF00186">
    <property type="entry name" value="DHFR_1"/>
    <property type="match status" value="1"/>
</dbReference>
<dbReference type="GO" id="GO:0006730">
    <property type="term" value="P:one-carbon metabolic process"/>
    <property type="evidence" value="ECO:0007669"/>
    <property type="project" value="UniProtKB-KW"/>
</dbReference>
<dbReference type="GO" id="GO:0050661">
    <property type="term" value="F:NADP binding"/>
    <property type="evidence" value="ECO:0007669"/>
    <property type="project" value="InterPro"/>
</dbReference>
<evidence type="ECO:0000256" key="6">
    <source>
        <dbReference type="ARBA" id="ARBA00023002"/>
    </source>
</evidence>
<evidence type="ECO:0000256" key="3">
    <source>
        <dbReference type="ARBA" id="ARBA00012856"/>
    </source>
</evidence>
<keyword evidence="6 7" id="KW-0560">Oxidoreductase</keyword>
<dbReference type="Proteomes" id="UP000663499">
    <property type="component" value="Chromosome"/>
</dbReference>
<keyword evidence="4 7" id="KW-0554">One-carbon metabolism</keyword>
<dbReference type="GO" id="GO:0046655">
    <property type="term" value="P:folic acid metabolic process"/>
    <property type="evidence" value="ECO:0007669"/>
    <property type="project" value="TreeGrafter"/>
</dbReference>
<evidence type="ECO:0000256" key="1">
    <source>
        <dbReference type="ARBA" id="ARBA00004903"/>
    </source>
</evidence>
<dbReference type="RefSeq" id="WP_207299144.1">
    <property type="nucleotide sequence ID" value="NZ_CP071444.1"/>
</dbReference>
<dbReference type="InterPro" id="IPR001796">
    <property type="entry name" value="DHFR_dom"/>
</dbReference>
<proteinExistence type="inferred from homology"/>
<dbReference type="CDD" id="cd00209">
    <property type="entry name" value="DHFR"/>
    <property type="match status" value="1"/>
</dbReference>
<dbReference type="PROSITE" id="PS51330">
    <property type="entry name" value="DHFR_2"/>
    <property type="match status" value="1"/>
</dbReference>
<dbReference type="PIRSF" id="PIRSF000194">
    <property type="entry name" value="DHFR"/>
    <property type="match status" value="1"/>
</dbReference>
<protein>
    <recommendedName>
        <fullName evidence="3 7">Dihydrofolate reductase</fullName>
        <ecNumber evidence="3 7">1.5.1.3</ecNumber>
    </recommendedName>
</protein>
<evidence type="ECO:0000256" key="5">
    <source>
        <dbReference type="ARBA" id="ARBA00022857"/>
    </source>
</evidence>
<dbReference type="AlphaFoldDB" id="A0A974XDF2"/>
<dbReference type="PANTHER" id="PTHR48069">
    <property type="entry name" value="DIHYDROFOLATE REDUCTASE"/>
    <property type="match status" value="1"/>
</dbReference>
<comment type="catalytic activity">
    <reaction evidence="7">
        <text>(6S)-5,6,7,8-tetrahydrofolate + NADP(+) = 7,8-dihydrofolate + NADPH + H(+)</text>
        <dbReference type="Rhea" id="RHEA:15009"/>
        <dbReference type="ChEBI" id="CHEBI:15378"/>
        <dbReference type="ChEBI" id="CHEBI:57451"/>
        <dbReference type="ChEBI" id="CHEBI:57453"/>
        <dbReference type="ChEBI" id="CHEBI:57783"/>
        <dbReference type="ChEBI" id="CHEBI:58349"/>
        <dbReference type="EC" id="1.5.1.3"/>
    </reaction>
</comment>
<dbReference type="Gene3D" id="3.40.430.10">
    <property type="entry name" value="Dihydrofolate Reductase, subunit A"/>
    <property type="match status" value="1"/>
</dbReference>
<keyword evidence="10" id="KW-1185">Reference proteome</keyword>
<reference evidence="9" key="1">
    <citation type="submission" date="2021-03" db="EMBL/GenBank/DDBJ databases">
        <title>Alkalibacter marinus sp. nov., isolated from tidal flat sediment.</title>
        <authorList>
            <person name="Namirimu T."/>
            <person name="Yang J.-A."/>
            <person name="Yang S.-H."/>
            <person name="Kim Y.-J."/>
            <person name="Kwon K.K."/>
        </authorList>
    </citation>
    <scope>NUCLEOTIDE SEQUENCE</scope>
    <source>
        <strain evidence="9">ES005</strain>
    </source>
</reference>
<dbReference type="InterPro" id="IPR024072">
    <property type="entry name" value="DHFR-like_dom_sf"/>
</dbReference>
<sequence length="164" mass="18924">MLIAVLAVGKNNELGKDNQLPWHLPNDLKHFRKITDSMPMIMGRETFEALPGVLPGREHIVLTRNTDYQVDHPMVKVVHSVDDILDSLDPEKDYSVIGGKQIFQLFMPYTDKIHLTRIDEAFDADTYFDEPDPEEWVVVSEEAGILDEENTLPHRFLVLERKKK</sequence>
<dbReference type="EC" id="1.5.1.3" evidence="3 7"/>
<evidence type="ECO:0000256" key="4">
    <source>
        <dbReference type="ARBA" id="ARBA00022563"/>
    </source>
</evidence>
<dbReference type="GO" id="GO:0046654">
    <property type="term" value="P:tetrahydrofolate biosynthetic process"/>
    <property type="evidence" value="ECO:0007669"/>
    <property type="project" value="InterPro"/>
</dbReference>
<dbReference type="InterPro" id="IPR012259">
    <property type="entry name" value="DHFR"/>
</dbReference>
<comment type="function">
    <text evidence="7">Key enzyme in folate metabolism. Catalyzes an essential reaction for de novo glycine and purine synthesis, and for DNA precursor synthesis.</text>
</comment>